<keyword evidence="2" id="KW-1185">Reference proteome</keyword>
<name>A0A4Y6E729_9CAUD</name>
<dbReference type="EMBL" id="MK880124">
    <property type="protein sequence ID" value="QDF14219.1"/>
    <property type="molecule type" value="Genomic_DNA"/>
</dbReference>
<reference evidence="2" key="1">
    <citation type="submission" date="2019-05" db="EMBL/GenBank/DDBJ databases">
        <authorList>
            <person name="Matney K."/>
            <person name="Lacafta O."/>
            <person name="Ahmed J."/>
            <person name="Anderson S."/>
            <person name="Assadpour T."/>
            <person name="Espinosa K."/>
            <person name="Gadsden T."/>
            <person name="Graham A."/>
            <person name="Hajjar W."/>
            <person name="Howard T."/>
            <person name="Matsen K."/>
            <person name="Osu J."/>
            <person name="Rup E."/>
            <person name="Sang H."/>
            <person name="Wadi S."/>
            <person name="McNeal J."/>
            <person name="Temple L."/>
        </authorList>
    </citation>
    <scope>NUCLEOTIDE SEQUENCE [LARGE SCALE GENOMIC DNA]</scope>
</reference>
<evidence type="ECO:0000313" key="2">
    <source>
        <dbReference type="Proteomes" id="UP000317085"/>
    </source>
</evidence>
<evidence type="ECO:0000313" key="1">
    <source>
        <dbReference type="EMBL" id="QDF14219.1"/>
    </source>
</evidence>
<proteinExistence type="predicted"/>
<protein>
    <submittedName>
        <fullName evidence="1">Uncharacterized protein</fullName>
    </submittedName>
</protein>
<sequence length="70" mass="7539">MAKHIVTEEPYFLMEGITYPLAKTPTVIAPPAPGSTVDVLSGPDDDGDFFVLFGSRHFAINGECLAEVIE</sequence>
<organism evidence="1 2">
    <name type="scientific">Microbacterium phage IAmGroot</name>
    <dbReference type="NCBI Taxonomy" id="2588486"/>
    <lineage>
        <taxon>Viruses</taxon>
        <taxon>Duplodnaviria</taxon>
        <taxon>Heunggongvirae</taxon>
        <taxon>Uroviricota</taxon>
        <taxon>Caudoviricetes</taxon>
        <taxon>Casidaviridae</taxon>
        <taxon>Gardenstatevirus</taxon>
        <taxon>Gardenstatevirus iamgroot</taxon>
    </lineage>
</organism>
<accession>A0A4Y6E729</accession>
<dbReference type="Proteomes" id="UP000317085">
    <property type="component" value="Segment"/>
</dbReference>
<gene>
    <name evidence="1" type="primary">46</name>
    <name evidence="1" type="ORF">SEA_IAMGROOT_46</name>
</gene>